<proteinExistence type="predicted"/>
<protein>
    <submittedName>
        <fullName evidence="2">Uncharacterized protein</fullName>
    </submittedName>
</protein>
<evidence type="ECO:0000256" key="1">
    <source>
        <dbReference type="SAM" id="MobiDB-lite"/>
    </source>
</evidence>
<dbReference type="EMBL" id="BFAA01015762">
    <property type="protein sequence ID" value="GCB78480.1"/>
    <property type="molecule type" value="Genomic_DNA"/>
</dbReference>
<keyword evidence="3" id="KW-1185">Reference proteome</keyword>
<feature type="non-terminal residue" evidence="2">
    <location>
        <position position="1"/>
    </location>
</feature>
<sequence length="43" mass="5195">NQQTGGKRQWSGEIRIVGQEEFARRRSHTQRERERKVSRAQTR</sequence>
<dbReference type="AlphaFoldDB" id="A0A401PZH0"/>
<name>A0A401PZH0_SCYTO</name>
<gene>
    <name evidence="2" type="ORF">scyTo_0020113</name>
</gene>
<reference evidence="2 3" key="1">
    <citation type="journal article" date="2018" name="Nat. Ecol. Evol.">
        <title>Shark genomes provide insights into elasmobranch evolution and the origin of vertebrates.</title>
        <authorList>
            <person name="Hara Y"/>
            <person name="Yamaguchi K"/>
            <person name="Onimaru K"/>
            <person name="Kadota M"/>
            <person name="Koyanagi M"/>
            <person name="Keeley SD"/>
            <person name="Tatsumi K"/>
            <person name="Tanaka K"/>
            <person name="Motone F"/>
            <person name="Kageyama Y"/>
            <person name="Nozu R"/>
            <person name="Adachi N"/>
            <person name="Nishimura O"/>
            <person name="Nakagawa R"/>
            <person name="Tanegashima C"/>
            <person name="Kiyatake I"/>
            <person name="Matsumoto R"/>
            <person name="Murakumo K"/>
            <person name="Nishida K"/>
            <person name="Terakita A"/>
            <person name="Kuratani S"/>
            <person name="Sato K"/>
            <person name="Hyodo S Kuraku.S."/>
        </authorList>
    </citation>
    <scope>NUCLEOTIDE SEQUENCE [LARGE SCALE GENOMIC DNA]</scope>
</reference>
<accession>A0A401PZH0</accession>
<feature type="compositionally biased region" description="Basic and acidic residues" evidence="1">
    <location>
        <begin position="21"/>
        <end position="37"/>
    </location>
</feature>
<evidence type="ECO:0000313" key="3">
    <source>
        <dbReference type="Proteomes" id="UP000288216"/>
    </source>
</evidence>
<evidence type="ECO:0000313" key="2">
    <source>
        <dbReference type="EMBL" id="GCB78480.1"/>
    </source>
</evidence>
<dbReference type="Proteomes" id="UP000288216">
    <property type="component" value="Unassembled WGS sequence"/>
</dbReference>
<feature type="region of interest" description="Disordered" evidence="1">
    <location>
        <begin position="1"/>
        <end position="43"/>
    </location>
</feature>
<organism evidence="2 3">
    <name type="scientific">Scyliorhinus torazame</name>
    <name type="common">Cloudy catshark</name>
    <name type="synonym">Catulus torazame</name>
    <dbReference type="NCBI Taxonomy" id="75743"/>
    <lineage>
        <taxon>Eukaryota</taxon>
        <taxon>Metazoa</taxon>
        <taxon>Chordata</taxon>
        <taxon>Craniata</taxon>
        <taxon>Vertebrata</taxon>
        <taxon>Chondrichthyes</taxon>
        <taxon>Elasmobranchii</taxon>
        <taxon>Galeomorphii</taxon>
        <taxon>Galeoidea</taxon>
        <taxon>Carcharhiniformes</taxon>
        <taxon>Scyliorhinidae</taxon>
        <taxon>Scyliorhinus</taxon>
    </lineage>
</organism>
<comment type="caution">
    <text evidence="2">The sequence shown here is derived from an EMBL/GenBank/DDBJ whole genome shotgun (WGS) entry which is preliminary data.</text>
</comment>